<organism evidence="2 3">
    <name type="scientific">Acanthochromis polyacanthus</name>
    <name type="common">spiny chromis</name>
    <dbReference type="NCBI Taxonomy" id="80966"/>
    <lineage>
        <taxon>Eukaryota</taxon>
        <taxon>Metazoa</taxon>
        <taxon>Chordata</taxon>
        <taxon>Craniata</taxon>
        <taxon>Vertebrata</taxon>
        <taxon>Euteleostomi</taxon>
        <taxon>Actinopterygii</taxon>
        <taxon>Neopterygii</taxon>
        <taxon>Teleostei</taxon>
        <taxon>Neoteleostei</taxon>
        <taxon>Acanthomorphata</taxon>
        <taxon>Ovalentaria</taxon>
        <taxon>Pomacentridae</taxon>
        <taxon>Acanthochromis</taxon>
    </lineage>
</organism>
<proteinExistence type="predicted"/>
<name>A0A3Q1G7X8_9TELE</name>
<reference evidence="2" key="2">
    <citation type="submission" date="2025-09" db="UniProtKB">
        <authorList>
            <consortium name="Ensembl"/>
        </authorList>
    </citation>
    <scope>IDENTIFICATION</scope>
</reference>
<sequence>MTHFKSLWNWGSITCIMCFTWLVSHLSINSSRANSLSGPLHIWRCPKIIKKFYKTTQMKRGLQENGHVENCLQFSPQLYVSEMTQFLTKKTKTSPK</sequence>
<feature type="transmembrane region" description="Helical" evidence="1">
    <location>
        <begin position="7"/>
        <end position="28"/>
    </location>
</feature>
<dbReference type="GeneTree" id="ENSGT00940000177759"/>
<keyword evidence="1" id="KW-1133">Transmembrane helix</keyword>
<keyword evidence="1" id="KW-0472">Membrane</keyword>
<dbReference type="Ensembl" id="ENSAPOT00000007234.1">
    <property type="protein sequence ID" value="ENSAPOP00000025074.1"/>
    <property type="gene ID" value="ENSAPOG00000007887.1"/>
</dbReference>
<reference evidence="2" key="1">
    <citation type="submission" date="2025-08" db="UniProtKB">
        <authorList>
            <consortium name="Ensembl"/>
        </authorList>
    </citation>
    <scope>IDENTIFICATION</scope>
</reference>
<protein>
    <submittedName>
        <fullName evidence="2">Uncharacterized protein</fullName>
    </submittedName>
</protein>
<evidence type="ECO:0000313" key="2">
    <source>
        <dbReference type="Ensembl" id="ENSAPOP00000025074.1"/>
    </source>
</evidence>
<dbReference type="InParanoid" id="A0A3Q1G7X8"/>
<dbReference type="Proteomes" id="UP000257200">
    <property type="component" value="Unplaced"/>
</dbReference>
<dbReference type="AlphaFoldDB" id="A0A3Q1G7X8"/>
<keyword evidence="1" id="KW-0812">Transmembrane</keyword>
<accession>A0A3Q1G7X8</accession>
<evidence type="ECO:0000313" key="3">
    <source>
        <dbReference type="Proteomes" id="UP000257200"/>
    </source>
</evidence>
<evidence type="ECO:0000256" key="1">
    <source>
        <dbReference type="SAM" id="Phobius"/>
    </source>
</evidence>
<keyword evidence="3" id="KW-1185">Reference proteome</keyword>